<dbReference type="InterPro" id="IPR005859">
    <property type="entry name" value="CysK"/>
</dbReference>
<evidence type="ECO:0000256" key="10">
    <source>
        <dbReference type="PIRSR" id="PIRSR605856-51"/>
    </source>
</evidence>
<keyword evidence="8" id="KW-0198">Cysteine biosynthesis</keyword>
<dbReference type="EMBL" id="QZJZ01000073">
    <property type="protein sequence ID" value="RJP57961.1"/>
    <property type="molecule type" value="Genomic_DNA"/>
</dbReference>
<evidence type="ECO:0000256" key="2">
    <source>
        <dbReference type="ARBA" id="ARBA00004962"/>
    </source>
</evidence>
<dbReference type="FunFam" id="3.40.50.1100:FF:000067">
    <property type="entry name" value="Cysteine synthase"/>
    <property type="match status" value="1"/>
</dbReference>
<comment type="pathway">
    <text evidence="2">Amino-acid biosynthesis; L-cysteine biosynthesis; L-cysteine from L-serine: step 2/2.</text>
</comment>
<dbReference type="PANTHER" id="PTHR10314">
    <property type="entry name" value="CYSTATHIONINE BETA-SYNTHASE"/>
    <property type="match status" value="1"/>
</dbReference>
<dbReference type="InterPro" id="IPR050214">
    <property type="entry name" value="Cys_Synth/Cystath_Beta-Synth"/>
</dbReference>
<evidence type="ECO:0000256" key="1">
    <source>
        <dbReference type="ARBA" id="ARBA00001933"/>
    </source>
</evidence>
<evidence type="ECO:0000313" key="12">
    <source>
        <dbReference type="EMBL" id="RJP57961.1"/>
    </source>
</evidence>
<dbReference type="InterPro" id="IPR001926">
    <property type="entry name" value="TrpB-like_PALP"/>
</dbReference>
<organism evidence="12 13">
    <name type="scientific">Candidatus Auribacter fodinae</name>
    <dbReference type="NCBI Taxonomy" id="2093366"/>
    <lineage>
        <taxon>Bacteria</taxon>
        <taxon>Pseudomonadati</taxon>
        <taxon>Candidatus Auribacterota</taxon>
        <taxon>Candidatus Auribacteria</taxon>
        <taxon>Candidatus Auribacterales</taxon>
        <taxon>Candidatus Auribacteraceae</taxon>
        <taxon>Candidatus Auribacter</taxon>
    </lineage>
</organism>
<dbReference type="AlphaFoldDB" id="A0A3A4R8Y1"/>
<dbReference type="EC" id="2.5.1.47" evidence="4"/>
<protein>
    <recommendedName>
        <fullName evidence="4">cysteine synthase</fullName>
        <ecNumber evidence="4">2.5.1.47</ecNumber>
    </recommendedName>
</protein>
<evidence type="ECO:0000313" key="13">
    <source>
        <dbReference type="Proteomes" id="UP000266426"/>
    </source>
</evidence>
<evidence type="ECO:0000256" key="3">
    <source>
        <dbReference type="ARBA" id="ARBA00007103"/>
    </source>
</evidence>
<sequence length="340" mass="36869">MVNDAIVTRDNYSSVKIKDEDRVHVPESELCPRKKIADNVLELIGRTPLVKLNRMVQPGMSSVLGKLESLNPGGSLKDRICLSIIEDAERKGLIRKGSTIIEPTSGNTGIGLAMVCAVKGYRCILTMPETMSLERIFILRSYGAEVVLTPGVKGILGSIERAEELLKKIPDSFMPQQFRNPANPAIHRITTALEILNDTEGNIDVFVAGVGTGGSITGVGEVLKKYNPAVKVVAVEPKKSAVLSGHKPGHHNIQGIGAGFVPDVLNRDIIDCIIQVNDREAFRTSRRLSQEEALFVGISSGANIWAALSIAKETGEGKTIVAVLCDTGERYFSMEQYFEA</sequence>
<dbReference type="GO" id="GO:0004124">
    <property type="term" value="F:cysteine synthase activity"/>
    <property type="evidence" value="ECO:0007669"/>
    <property type="project" value="UniProtKB-EC"/>
</dbReference>
<dbReference type="CDD" id="cd01561">
    <property type="entry name" value="CBS_like"/>
    <property type="match status" value="1"/>
</dbReference>
<dbReference type="GO" id="GO:0006535">
    <property type="term" value="P:cysteine biosynthetic process from serine"/>
    <property type="evidence" value="ECO:0007669"/>
    <property type="project" value="InterPro"/>
</dbReference>
<dbReference type="InterPro" id="IPR036052">
    <property type="entry name" value="TrpB-like_PALP_sf"/>
</dbReference>
<dbReference type="InterPro" id="IPR005856">
    <property type="entry name" value="Cys_synth"/>
</dbReference>
<keyword evidence="7 10" id="KW-0663">Pyridoxal phosphate</keyword>
<comment type="similarity">
    <text evidence="3">Belongs to the cysteine synthase/cystathionine beta-synthase family.</text>
</comment>
<evidence type="ECO:0000256" key="7">
    <source>
        <dbReference type="ARBA" id="ARBA00022898"/>
    </source>
</evidence>
<feature type="modified residue" description="N6-(pyridoxal phosphate)lysine" evidence="10">
    <location>
        <position position="77"/>
    </location>
</feature>
<gene>
    <name evidence="12" type="primary">cysK</name>
    <name evidence="12" type="ORF">C4541_09395</name>
</gene>
<accession>A0A3A4R8Y1</accession>
<evidence type="ECO:0000256" key="9">
    <source>
        <dbReference type="ARBA" id="ARBA00047931"/>
    </source>
</evidence>
<keyword evidence="5" id="KW-0028">Amino-acid biosynthesis</keyword>
<proteinExistence type="inferred from homology"/>
<dbReference type="NCBIfam" id="TIGR01136">
    <property type="entry name" value="cysKM"/>
    <property type="match status" value="1"/>
</dbReference>
<evidence type="ECO:0000256" key="4">
    <source>
        <dbReference type="ARBA" id="ARBA00012681"/>
    </source>
</evidence>
<evidence type="ECO:0000259" key="11">
    <source>
        <dbReference type="Pfam" id="PF00291"/>
    </source>
</evidence>
<dbReference type="Gene3D" id="3.40.50.1100">
    <property type="match status" value="2"/>
</dbReference>
<dbReference type="SUPFAM" id="SSF53686">
    <property type="entry name" value="Tryptophan synthase beta subunit-like PLP-dependent enzymes"/>
    <property type="match status" value="1"/>
</dbReference>
<evidence type="ECO:0000256" key="6">
    <source>
        <dbReference type="ARBA" id="ARBA00022679"/>
    </source>
</evidence>
<keyword evidence="6 12" id="KW-0808">Transferase</keyword>
<comment type="caution">
    <text evidence="12">The sequence shown here is derived from an EMBL/GenBank/DDBJ whole genome shotgun (WGS) entry which is preliminary data.</text>
</comment>
<name>A0A3A4R8Y1_9BACT</name>
<comment type="catalytic activity">
    <reaction evidence="9">
        <text>O-acetyl-L-serine + hydrogen sulfide = L-cysteine + acetate</text>
        <dbReference type="Rhea" id="RHEA:14829"/>
        <dbReference type="ChEBI" id="CHEBI:29919"/>
        <dbReference type="ChEBI" id="CHEBI:30089"/>
        <dbReference type="ChEBI" id="CHEBI:35235"/>
        <dbReference type="ChEBI" id="CHEBI:58340"/>
        <dbReference type="EC" id="2.5.1.47"/>
    </reaction>
</comment>
<feature type="domain" description="Tryptophan synthase beta chain-like PALP" evidence="11">
    <location>
        <begin position="41"/>
        <end position="326"/>
    </location>
</feature>
<dbReference type="Proteomes" id="UP000266426">
    <property type="component" value="Unassembled WGS sequence"/>
</dbReference>
<evidence type="ECO:0000256" key="5">
    <source>
        <dbReference type="ARBA" id="ARBA00022605"/>
    </source>
</evidence>
<dbReference type="NCBIfam" id="TIGR01139">
    <property type="entry name" value="cysK"/>
    <property type="match status" value="1"/>
</dbReference>
<evidence type="ECO:0000256" key="8">
    <source>
        <dbReference type="ARBA" id="ARBA00023192"/>
    </source>
</evidence>
<reference evidence="12 13" key="1">
    <citation type="journal article" date="2017" name="ISME J.">
        <title>Energy and carbon metabolisms in a deep terrestrial subsurface fluid microbial community.</title>
        <authorList>
            <person name="Momper L."/>
            <person name="Jungbluth S.P."/>
            <person name="Lee M.D."/>
            <person name="Amend J.P."/>
        </authorList>
    </citation>
    <scope>NUCLEOTIDE SEQUENCE [LARGE SCALE GENOMIC DNA]</scope>
    <source>
        <strain evidence="12">SURF_26</strain>
    </source>
</reference>
<comment type="cofactor">
    <cofactor evidence="1 10">
        <name>pyridoxal 5'-phosphate</name>
        <dbReference type="ChEBI" id="CHEBI:597326"/>
    </cofactor>
</comment>
<dbReference type="GO" id="GO:0005737">
    <property type="term" value="C:cytoplasm"/>
    <property type="evidence" value="ECO:0007669"/>
    <property type="project" value="UniProtKB-ARBA"/>
</dbReference>
<dbReference type="Pfam" id="PF00291">
    <property type="entry name" value="PALP"/>
    <property type="match status" value="1"/>
</dbReference>